<keyword evidence="3" id="KW-1133">Transmembrane helix</keyword>
<sequence length="438" mass="49304">MPAAHMGLLMFNDLRLNRRSRWFCPATQLAVGILICVIIPFIVQSRGLPQGLMEPEAQHTALAALAAILGGFWLHRNVGQLPGTRESSGIVAGYSLSFGAVLTLILLVRWPYARGILVLSYVLAVAWFTLVYLLMQRHVRLSLGLVGGGCVHLFEGMPGLDTQRMELNRWPERVDAVAADFREDHSDDWQARLSDYVLAGIPVYHAKDLYESLTGRAEIEHLSENTFGALGPQSSLLFAKKQLDRLLAVPALIVVLPILIITALVIKLDSPGPVLFRQLRVGYRGREFTVFKFRTMRDDPLASGKGRKAEDGVDRFVTRPRDPRITRIGAFLRRSRIDELPQIINILMGDMSWIGPRPEAAALSDYYGEQIAFYRYRYVVRPGITGWAQISQGHVTDVDDIRTKLAFDFYYIRNFSVWLDLLIVAKTIKTMLNGFGHR</sequence>
<keyword evidence="3" id="KW-0812">Transmembrane</keyword>
<dbReference type="EMBL" id="JAAAPO010000001">
    <property type="protein sequence ID" value="NBC34936.1"/>
    <property type="molecule type" value="Genomic_DNA"/>
</dbReference>
<feature type="transmembrane region" description="Helical" evidence="3">
    <location>
        <begin position="116"/>
        <end position="135"/>
    </location>
</feature>
<keyword evidence="6" id="KW-1185">Reference proteome</keyword>
<gene>
    <name evidence="5" type="ORF">GTZ99_00010</name>
</gene>
<dbReference type="Pfam" id="PF02397">
    <property type="entry name" value="Bac_transf"/>
    <property type="match status" value="1"/>
</dbReference>
<evidence type="ECO:0000256" key="2">
    <source>
        <dbReference type="ARBA" id="ARBA00023169"/>
    </source>
</evidence>
<evidence type="ECO:0000259" key="4">
    <source>
        <dbReference type="Pfam" id="PF02397"/>
    </source>
</evidence>
<dbReference type="PANTHER" id="PTHR30576">
    <property type="entry name" value="COLANIC BIOSYNTHESIS UDP-GLUCOSE LIPID CARRIER TRANSFERASE"/>
    <property type="match status" value="1"/>
</dbReference>
<feature type="transmembrane region" description="Helical" evidence="3">
    <location>
        <begin position="57"/>
        <end position="75"/>
    </location>
</feature>
<feature type="domain" description="Bacterial sugar transferase" evidence="4">
    <location>
        <begin position="240"/>
        <end position="432"/>
    </location>
</feature>
<feature type="transmembrane region" description="Helical" evidence="3">
    <location>
        <begin position="246"/>
        <end position="266"/>
    </location>
</feature>
<evidence type="ECO:0000313" key="5">
    <source>
        <dbReference type="EMBL" id="NBC34936.1"/>
    </source>
</evidence>
<accession>A0ABW9X8U6</accession>
<dbReference type="PANTHER" id="PTHR30576:SF0">
    <property type="entry name" value="UNDECAPRENYL-PHOSPHATE N-ACETYLGALACTOSAMINYL 1-PHOSPHATE TRANSFERASE-RELATED"/>
    <property type="match status" value="1"/>
</dbReference>
<keyword evidence="3" id="KW-0472">Membrane</keyword>
<organism evidence="5 6">
    <name type="scientific">Novosphingobium ovatum</name>
    <dbReference type="NCBI Taxonomy" id="1908523"/>
    <lineage>
        <taxon>Bacteria</taxon>
        <taxon>Pseudomonadati</taxon>
        <taxon>Pseudomonadota</taxon>
        <taxon>Alphaproteobacteria</taxon>
        <taxon>Sphingomonadales</taxon>
        <taxon>Sphingomonadaceae</taxon>
        <taxon>Novosphingobium</taxon>
    </lineage>
</organism>
<proteinExistence type="inferred from homology"/>
<dbReference type="Proteomes" id="UP000753724">
    <property type="component" value="Unassembled WGS sequence"/>
</dbReference>
<evidence type="ECO:0000256" key="1">
    <source>
        <dbReference type="ARBA" id="ARBA00006464"/>
    </source>
</evidence>
<evidence type="ECO:0000256" key="3">
    <source>
        <dbReference type="SAM" id="Phobius"/>
    </source>
</evidence>
<protein>
    <submittedName>
        <fullName evidence="5">Polyprenyl glycosylphosphotransferase</fullName>
    </submittedName>
</protein>
<comment type="caution">
    <text evidence="5">The sequence shown here is derived from an EMBL/GenBank/DDBJ whole genome shotgun (WGS) entry which is preliminary data.</text>
</comment>
<keyword evidence="2" id="KW-0270">Exopolysaccharide synthesis</keyword>
<evidence type="ECO:0000313" key="6">
    <source>
        <dbReference type="Proteomes" id="UP000753724"/>
    </source>
</evidence>
<dbReference type="RefSeq" id="WP_161716247.1">
    <property type="nucleotide sequence ID" value="NZ_JAAAPO010000001.1"/>
</dbReference>
<feature type="transmembrane region" description="Helical" evidence="3">
    <location>
        <begin position="21"/>
        <end position="42"/>
    </location>
</feature>
<name>A0ABW9X8U6_9SPHN</name>
<feature type="transmembrane region" description="Helical" evidence="3">
    <location>
        <begin position="87"/>
        <end position="110"/>
    </location>
</feature>
<dbReference type="InterPro" id="IPR003362">
    <property type="entry name" value="Bact_transf"/>
</dbReference>
<reference evidence="6" key="1">
    <citation type="submission" date="2020-01" db="EMBL/GenBank/DDBJ databases">
        <title>Sphingomonas sp. strain CSW-10.</title>
        <authorList>
            <person name="Chen W.-M."/>
        </authorList>
    </citation>
    <scope>NUCLEOTIDE SEQUENCE [LARGE SCALE GENOMIC DNA]</scope>
    <source>
        <strain evidence="6">FSY-8</strain>
    </source>
</reference>
<comment type="similarity">
    <text evidence="1">Belongs to the bacterial sugar transferase family.</text>
</comment>